<keyword evidence="8" id="KW-0813">Transport</keyword>
<comment type="pathway">
    <text evidence="3">Lipid metabolism; fatty acid beta-oxidation.</text>
</comment>
<evidence type="ECO:0000256" key="2">
    <source>
        <dbReference type="ARBA" id="ARBA00004141"/>
    </source>
</evidence>
<dbReference type="SUPFAM" id="SSF161111">
    <property type="entry name" value="Cation efflux protein transmembrane domain-like"/>
    <property type="match status" value="1"/>
</dbReference>
<dbReference type="PROSITE" id="PS00166">
    <property type="entry name" value="ENOYL_COA_HYDRATASE"/>
    <property type="match status" value="2"/>
</dbReference>
<evidence type="ECO:0000256" key="3">
    <source>
        <dbReference type="ARBA" id="ARBA00005005"/>
    </source>
</evidence>
<proteinExistence type="inferred from homology"/>
<dbReference type="GO" id="GO:0016020">
    <property type="term" value="C:membrane"/>
    <property type="evidence" value="ECO:0007669"/>
    <property type="project" value="UniProtKB-SubCell"/>
</dbReference>
<feature type="domain" description="Cation efflux protein cytoplasmic" evidence="27">
    <location>
        <begin position="288"/>
        <end position="349"/>
    </location>
</feature>
<evidence type="ECO:0000256" key="7">
    <source>
        <dbReference type="ARBA" id="ARBA00012076"/>
    </source>
</evidence>
<dbReference type="Gene3D" id="1.10.1040.10">
    <property type="entry name" value="N-(1-d-carboxylethyl)-l-norvaline Dehydrogenase, domain 2"/>
    <property type="match status" value="1"/>
</dbReference>
<evidence type="ECO:0000256" key="23">
    <source>
        <dbReference type="SAM" id="MobiDB-lite"/>
    </source>
</evidence>
<dbReference type="GO" id="GO:0070403">
    <property type="term" value="F:NAD+ binding"/>
    <property type="evidence" value="ECO:0007669"/>
    <property type="project" value="InterPro"/>
</dbReference>
<keyword evidence="14" id="KW-0443">Lipid metabolism</keyword>
<dbReference type="FunFam" id="3.40.50.720:FF:000009">
    <property type="entry name" value="Fatty oxidation complex, alpha subunit"/>
    <property type="match status" value="1"/>
</dbReference>
<dbReference type="InterPro" id="IPR027470">
    <property type="entry name" value="Cation_efflux_CTD"/>
</dbReference>
<dbReference type="SUPFAM" id="SSF48179">
    <property type="entry name" value="6-phosphogluconate dehydrogenase C-terminal domain-like"/>
    <property type="match status" value="2"/>
</dbReference>
<dbReference type="InterPro" id="IPR001753">
    <property type="entry name" value="Enoyl-CoA_hydra/iso"/>
</dbReference>
<dbReference type="NCBIfam" id="TIGR02441">
    <property type="entry name" value="fa_ox_alpha_mit"/>
    <property type="match status" value="1"/>
</dbReference>
<dbReference type="GO" id="GO:0016507">
    <property type="term" value="C:mitochondrial fatty acid beta-oxidation multienzyme complex"/>
    <property type="evidence" value="ECO:0007669"/>
    <property type="project" value="InterPro"/>
</dbReference>
<comment type="similarity">
    <text evidence="4">In the central section; belongs to the 3-hydroxyacyl-CoA dehydrogenase family.</text>
</comment>
<reference evidence="28" key="1">
    <citation type="submission" date="2023-03" db="EMBL/GenBank/DDBJ databases">
        <title>Electrophorus voltai genome.</title>
        <authorList>
            <person name="Bian C."/>
        </authorList>
    </citation>
    <scope>NUCLEOTIDE SEQUENCE</scope>
    <source>
        <strain evidence="28">CB-2022</strain>
        <tissue evidence="28">Muscle</tissue>
    </source>
</reference>
<dbReference type="GO" id="GO:0004300">
    <property type="term" value="F:enoyl-CoA hydratase activity"/>
    <property type="evidence" value="ECO:0007669"/>
    <property type="project" value="UniProtKB-EC"/>
</dbReference>
<dbReference type="Pfam" id="PF00378">
    <property type="entry name" value="ECH_1"/>
    <property type="match status" value="2"/>
</dbReference>
<dbReference type="Proteomes" id="UP001239994">
    <property type="component" value="Unassembled WGS sequence"/>
</dbReference>
<dbReference type="NCBIfam" id="TIGR01297">
    <property type="entry name" value="CDF"/>
    <property type="match status" value="1"/>
</dbReference>
<evidence type="ECO:0000256" key="9">
    <source>
        <dbReference type="ARBA" id="ARBA00022692"/>
    </source>
</evidence>
<dbReference type="InterPro" id="IPR058533">
    <property type="entry name" value="Cation_efflux_TM"/>
</dbReference>
<feature type="transmembrane region" description="Helical" evidence="24">
    <location>
        <begin position="12"/>
        <end position="31"/>
    </location>
</feature>
<dbReference type="Pfam" id="PF02737">
    <property type="entry name" value="3HCDH_N"/>
    <property type="match status" value="1"/>
</dbReference>
<comment type="catalytic activity">
    <reaction evidence="1">
        <text>(3S)-hydroxyhexadecanoyl-CoA = (2E)-hexadecenoyl-CoA + H2O</text>
        <dbReference type="Rhea" id="RHEA:31163"/>
        <dbReference type="ChEBI" id="CHEBI:15377"/>
        <dbReference type="ChEBI" id="CHEBI:61526"/>
        <dbReference type="ChEBI" id="CHEBI:62613"/>
    </reaction>
    <physiologicalReaction direction="right-to-left" evidence="1">
        <dbReference type="Rhea" id="RHEA:31165"/>
    </physiologicalReaction>
</comment>
<comment type="similarity">
    <text evidence="6">Belongs to the cation diffusion facilitator (CDF) transporter (TC 2.A.4) family. SLC30A subfamily.</text>
</comment>
<dbReference type="Gene3D" id="3.40.50.720">
    <property type="entry name" value="NAD(P)-binding Rossmann-like Domain"/>
    <property type="match status" value="1"/>
</dbReference>
<dbReference type="InterPro" id="IPR036291">
    <property type="entry name" value="NAD(P)-bd_dom_sf"/>
</dbReference>
<feature type="transmembrane region" description="Helical" evidence="24">
    <location>
        <begin position="85"/>
        <end position="104"/>
    </location>
</feature>
<feature type="transmembrane region" description="Helical" evidence="24">
    <location>
        <begin position="52"/>
        <end position="73"/>
    </location>
</feature>
<evidence type="ECO:0000259" key="26">
    <source>
        <dbReference type="Pfam" id="PF02737"/>
    </source>
</evidence>
<feature type="site" description="Important for hydroxyacyl-coenzyme A dehydrogenase activity" evidence="21">
    <location>
        <position position="821"/>
    </location>
</feature>
<accession>A0AAD8Z5M0</accession>
<comment type="similarity">
    <text evidence="22">Belongs to the enoyl-CoA hydratase/isomerase family.</text>
</comment>
<comment type="catalytic activity">
    <reaction evidence="19">
        <text>(3S)-hydroxydecanoyl-CoA + NAD(+) = 3-oxodecanoyl-CoA + NADH + H(+)</text>
        <dbReference type="Rhea" id="RHEA:31187"/>
        <dbReference type="ChEBI" id="CHEBI:15378"/>
        <dbReference type="ChEBI" id="CHEBI:57540"/>
        <dbReference type="ChEBI" id="CHEBI:57945"/>
        <dbReference type="ChEBI" id="CHEBI:62548"/>
        <dbReference type="ChEBI" id="CHEBI:62616"/>
    </reaction>
    <physiologicalReaction direction="left-to-right" evidence="19">
        <dbReference type="Rhea" id="RHEA:31188"/>
    </physiologicalReaction>
</comment>
<dbReference type="AlphaFoldDB" id="A0AAD8Z5M0"/>
<dbReference type="InterPro" id="IPR006176">
    <property type="entry name" value="3-OHacyl-CoA_DH_NAD-bd"/>
</dbReference>
<evidence type="ECO:0000256" key="15">
    <source>
        <dbReference type="ARBA" id="ARBA00023136"/>
    </source>
</evidence>
<dbReference type="PANTHER" id="PTHR43612">
    <property type="entry name" value="TRIFUNCTIONAL ENZYME SUBUNIT ALPHA"/>
    <property type="match status" value="1"/>
</dbReference>
<keyword evidence="16" id="KW-0456">Lyase</keyword>
<dbReference type="InterPro" id="IPR012803">
    <property type="entry name" value="Fa_ox_alpha_mit"/>
</dbReference>
<dbReference type="InterPro" id="IPR018376">
    <property type="entry name" value="Enoyl-CoA_hyd/isom_CS"/>
</dbReference>
<keyword evidence="11 24" id="KW-1133">Transmembrane helix</keyword>
<dbReference type="SUPFAM" id="SSF52096">
    <property type="entry name" value="ClpP/crotonase"/>
    <property type="match status" value="2"/>
</dbReference>
<dbReference type="GO" id="GO:0006635">
    <property type="term" value="P:fatty acid beta-oxidation"/>
    <property type="evidence" value="ECO:0007669"/>
    <property type="project" value="InterPro"/>
</dbReference>
<evidence type="ECO:0000256" key="21">
    <source>
        <dbReference type="PIRSR" id="PIRSR612803-2"/>
    </source>
</evidence>
<evidence type="ECO:0000256" key="13">
    <source>
        <dbReference type="ARBA" id="ARBA00023027"/>
    </source>
</evidence>
<feature type="domain" description="Cation efflux protein transmembrane" evidence="25">
    <location>
        <begin position="1"/>
        <end position="208"/>
    </location>
</feature>
<comment type="similarity">
    <text evidence="5">In the N-terminal section; belongs to the enoyl-CoA hydratase/isomerase family.</text>
</comment>
<evidence type="ECO:0000256" key="22">
    <source>
        <dbReference type="RuleBase" id="RU003707"/>
    </source>
</evidence>
<evidence type="ECO:0000256" key="5">
    <source>
        <dbReference type="ARBA" id="ARBA00008750"/>
    </source>
</evidence>
<keyword evidence="12" id="KW-0560">Oxidoreductase</keyword>
<organism evidence="28 29">
    <name type="scientific">Electrophorus voltai</name>
    <dbReference type="NCBI Taxonomy" id="2609070"/>
    <lineage>
        <taxon>Eukaryota</taxon>
        <taxon>Metazoa</taxon>
        <taxon>Chordata</taxon>
        <taxon>Craniata</taxon>
        <taxon>Vertebrata</taxon>
        <taxon>Euteleostomi</taxon>
        <taxon>Actinopterygii</taxon>
        <taxon>Neopterygii</taxon>
        <taxon>Teleostei</taxon>
        <taxon>Ostariophysi</taxon>
        <taxon>Gymnotiformes</taxon>
        <taxon>Gymnotoidei</taxon>
        <taxon>Gymnotidae</taxon>
        <taxon>Electrophorus</taxon>
    </lineage>
</organism>
<evidence type="ECO:0000256" key="18">
    <source>
        <dbReference type="ARBA" id="ARBA00047613"/>
    </source>
</evidence>
<feature type="active site" description="For hydroxyacyl-coenzyme A dehydrogenase activity" evidence="20">
    <location>
        <position position="833"/>
    </location>
</feature>
<dbReference type="GO" id="GO:0008324">
    <property type="term" value="F:monoatomic cation transmembrane transporter activity"/>
    <property type="evidence" value="ECO:0007669"/>
    <property type="project" value="InterPro"/>
</dbReference>
<dbReference type="EC" id="4.2.1.17" evidence="7"/>
<gene>
    <name evidence="28" type="ORF">P4O66_001723</name>
</gene>
<dbReference type="Pfam" id="PF01545">
    <property type="entry name" value="Cation_efflux"/>
    <property type="match status" value="1"/>
</dbReference>
<dbReference type="GO" id="GO:0016509">
    <property type="term" value="F:long-chain (3S)-3-hydroxyacyl-CoA dehydrogenase (NAD+) activity"/>
    <property type="evidence" value="ECO:0007669"/>
    <property type="project" value="TreeGrafter"/>
</dbReference>
<evidence type="ECO:0000256" key="10">
    <source>
        <dbReference type="ARBA" id="ARBA00022832"/>
    </source>
</evidence>
<comment type="catalytic activity">
    <reaction evidence="18">
        <text>(3S)-hydroxyhexadecanoyl-CoA + NAD(+) = 3-oxohexadecanoyl-CoA + NADH + H(+)</text>
        <dbReference type="Rhea" id="RHEA:31159"/>
        <dbReference type="ChEBI" id="CHEBI:15378"/>
        <dbReference type="ChEBI" id="CHEBI:57349"/>
        <dbReference type="ChEBI" id="CHEBI:57540"/>
        <dbReference type="ChEBI" id="CHEBI:57945"/>
        <dbReference type="ChEBI" id="CHEBI:62613"/>
    </reaction>
    <physiologicalReaction direction="left-to-right" evidence="18">
        <dbReference type="Rhea" id="RHEA:31160"/>
    </physiologicalReaction>
</comment>
<evidence type="ECO:0000259" key="27">
    <source>
        <dbReference type="Pfam" id="PF16916"/>
    </source>
</evidence>
<evidence type="ECO:0000256" key="4">
    <source>
        <dbReference type="ARBA" id="ARBA00007005"/>
    </source>
</evidence>
<sequence length="1200" mass="130417">MTASLTMLSDSFHMLSDVISLVVALVAVHFAEKTQGTSKNTFGWIRAEVMGALVNAVFLITLCFTILLEAIGRYTKPHEIENPQIVIWVGLIGLLVNLFGLFLFHGHAGASEHGHCHGTNPRNYEKSDKLSKKETQEETSSLMENNSGHRVILRHRLDDQMNDDTSLELELRSESSSQLNMRGVFLHVLGDALGSIIVVVNALIFTFVWKPCDGKEICMNPCHGSDHRLIRLDMVGMASNGIGAASVAAPCWVLYLDPTLCIMMVVILFYTTFPLLKESALILLQTVPKQINMQQLDGKLRSLEGVLAVHELHIWQLAGSRIIATAHVQCHDPASYMDVAKRIKNFFHDEGIHATTVQPEFSSDTTGPCVFGCDLPCYTRSHVNCEIKGDVAVIRISDPNSKVNTLSLQMQKEMTEVMDEVWGNSAIKSVVMISSKPGCFIAGADINMIQACKSTEEVTRLSQEGQKIFEKIETSPKPIVAAINGSCLGGGLEFAIACQYRVATKSKKTVLGTPEVMLGLLPGAGGTQRLPKMIGLPNAFDMMLTGRNIRADKAKKMGLVHQLVDTLGPGLKSPEERTIEYLEEVAIDCARGIVNKKLALTKEMNMMQKIQDHVMSYSFVQNRIYSTVEKKVLKQTKGLYPAPMKIIENFGKLAMTPESKALVGLYHGQVACKKNRFGVPEKEVKTLAILGAGLIGAGIAQVTVEKSINTILKDITEEALNQGQHQVYKGLNDKTKKKSITSFERDSILSNLTGQLDYSGFEKADMVIEAVFEDLAIKHKVLKEVEAVIPPHCVFASNTAVLAIKDIAAASKRPEKVVGMHYFSPVDKMQLLEIITTDKTSKDTTASAVALGLKQGKVVIVVGEGVDPKKLDSLTTGFGFPVGAATLADELGIDVAAHMAENLGKAFGSRFGGGNLELLKTMVAKGFKGRKSGKGFYVYQSGLKDINPELKEIVESYNMMPTPAVSSDSDVQYRLVSRFVNEAVLCLQEGILANPVEGDIGAVFGLGFPPFLGAWTHVNYEIKGDVAVIRISDPNSKVNTLSLQMQKEMTEVMDEVWGNSAIKSVVMISSKPGCFIAGADINMIQACKSTEEVTRLSQEGQKIFEKIETSPKPIVAAINGSCLGGGLEFAIACQYRVATKSKKTVLGTPEVMLGLLPGAGGTQRLPKMVSLTPEGSHLQSVNLGTLINVQCVFPPVNANV</sequence>
<evidence type="ECO:0000256" key="14">
    <source>
        <dbReference type="ARBA" id="ARBA00023098"/>
    </source>
</evidence>
<dbReference type="InterPro" id="IPR029045">
    <property type="entry name" value="ClpP/crotonase-like_dom_sf"/>
</dbReference>
<dbReference type="InterPro" id="IPR050136">
    <property type="entry name" value="FA_oxidation_alpha_subunit"/>
</dbReference>
<comment type="subcellular location">
    <subcellularLocation>
        <location evidence="2">Membrane</location>
        <topology evidence="2">Multi-pass membrane protein</topology>
    </subcellularLocation>
</comment>
<evidence type="ECO:0000256" key="1">
    <source>
        <dbReference type="ARBA" id="ARBA00000469"/>
    </source>
</evidence>
<evidence type="ECO:0000256" key="6">
    <source>
        <dbReference type="ARBA" id="ARBA00008873"/>
    </source>
</evidence>
<protein>
    <recommendedName>
        <fullName evidence="7">enoyl-CoA hydratase</fullName>
        <ecNumber evidence="7">4.2.1.17</ecNumber>
    </recommendedName>
</protein>
<dbReference type="Gene3D" id="1.20.1510.10">
    <property type="entry name" value="Cation efflux protein transmembrane domain"/>
    <property type="match status" value="1"/>
</dbReference>
<evidence type="ECO:0000256" key="17">
    <source>
        <dbReference type="ARBA" id="ARBA00023268"/>
    </source>
</evidence>
<name>A0AAD8Z5M0_9TELE</name>
<feature type="site" description="Important for long-chain enoyl-CoA hydratase activity" evidence="21">
    <location>
        <position position="493"/>
    </location>
</feature>
<keyword evidence="17" id="KW-0511">Multifunctional enzyme</keyword>
<dbReference type="FunFam" id="3.90.226.10:FF:000011">
    <property type="entry name" value="Fatty acid oxidation complex subunit alpha"/>
    <property type="match status" value="2"/>
</dbReference>
<evidence type="ECO:0000256" key="11">
    <source>
        <dbReference type="ARBA" id="ARBA00022989"/>
    </source>
</evidence>
<evidence type="ECO:0000313" key="29">
    <source>
        <dbReference type="Proteomes" id="UP001239994"/>
    </source>
</evidence>
<dbReference type="SUPFAM" id="SSF51735">
    <property type="entry name" value="NAD(P)-binding Rossmann-fold domains"/>
    <property type="match status" value="1"/>
</dbReference>
<dbReference type="InterPro" id="IPR013328">
    <property type="entry name" value="6PGD_dom2"/>
</dbReference>
<evidence type="ECO:0000256" key="8">
    <source>
        <dbReference type="ARBA" id="ARBA00022448"/>
    </source>
</evidence>
<evidence type="ECO:0000256" key="12">
    <source>
        <dbReference type="ARBA" id="ARBA00023002"/>
    </source>
</evidence>
<feature type="compositionally biased region" description="Basic and acidic residues" evidence="23">
    <location>
        <begin position="123"/>
        <end position="136"/>
    </location>
</feature>
<keyword evidence="13" id="KW-0520">NAD</keyword>
<evidence type="ECO:0000259" key="25">
    <source>
        <dbReference type="Pfam" id="PF01545"/>
    </source>
</evidence>
<evidence type="ECO:0000313" key="28">
    <source>
        <dbReference type="EMBL" id="KAK1793012.1"/>
    </source>
</evidence>
<feature type="region of interest" description="Disordered" evidence="23">
    <location>
        <begin position="114"/>
        <end position="145"/>
    </location>
</feature>
<dbReference type="PANTHER" id="PTHR43612:SF3">
    <property type="entry name" value="TRIFUNCTIONAL ENZYME SUBUNIT ALPHA, MITOCHONDRIAL"/>
    <property type="match status" value="1"/>
</dbReference>
<comment type="caution">
    <text evidence="28">The sequence shown here is derived from an EMBL/GenBank/DDBJ whole genome shotgun (WGS) entry which is preliminary data.</text>
</comment>
<feature type="site" description="Important for long-chain enoyl-CoA hydratase activity" evidence="21">
    <location>
        <position position="515"/>
    </location>
</feature>
<keyword evidence="9 24" id="KW-0812">Transmembrane</keyword>
<dbReference type="CDD" id="cd06558">
    <property type="entry name" value="crotonase-like"/>
    <property type="match status" value="2"/>
</dbReference>
<evidence type="ECO:0000256" key="24">
    <source>
        <dbReference type="SAM" id="Phobius"/>
    </source>
</evidence>
<keyword evidence="10" id="KW-0276">Fatty acid metabolism</keyword>
<dbReference type="InterPro" id="IPR002524">
    <property type="entry name" value="Cation_efflux"/>
</dbReference>
<dbReference type="EMBL" id="JAROKS010000018">
    <property type="protein sequence ID" value="KAK1793012.1"/>
    <property type="molecule type" value="Genomic_DNA"/>
</dbReference>
<keyword evidence="29" id="KW-1185">Reference proteome</keyword>
<feature type="domain" description="3-hydroxyacyl-CoA dehydrogenase NAD binding" evidence="26">
    <location>
        <begin position="687"/>
        <end position="864"/>
    </location>
</feature>
<evidence type="ECO:0000256" key="19">
    <source>
        <dbReference type="ARBA" id="ARBA00048361"/>
    </source>
</evidence>
<dbReference type="Pfam" id="PF16916">
    <property type="entry name" value="ZT_dimer"/>
    <property type="match status" value="1"/>
</dbReference>
<dbReference type="InterPro" id="IPR008927">
    <property type="entry name" value="6-PGluconate_DH-like_C_sf"/>
</dbReference>
<evidence type="ECO:0000256" key="16">
    <source>
        <dbReference type="ARBA" id="ARBA00023239"/>
    </source>
</evidence>
<feature type="transmembrane region" description="Helical" evidence="24">
    <location>
        <begin position="184"/>
        <end position="209"/>
    </location>
</feature>
<keyword evidence="15 24" id="KW-0472">Membrane</keyword>
<dbReference type="Gene3D" id="3.90.226.10">
    <property type="entry name" value="2-enoyl-CoA Hydratase, Chain A, domain 1"/>
    <property type="match status" value="2"/>
</dbReference>
<evidence type="ECO:0000256" key="20">
    <source>
        <dbReference type="PIRSR" id="PIRSR612803-1"/>
    </source>
</evidence>
<dbReference type="InterPro" id="IPR027469">
    <property type="entry name" value="Cation_efflux_TMD_sf"/>
</dbReference>